<dbReference type="EMBL" id="CP015363">
    <property type="protein sequence ID" value="ARD83982.1"/>
    <property type="molecule type" value="Genomic_DNA"/>
</dbReference>
<dbReference type="Pfam" id="PF04919">
    <property type="entry name" value="DUF655"/>
    <property type="match status" value="1"/>
</dbReference>
<dbReference type="KEGG" id="fai:FAD_0047"/>
<reference evidence="1 2" key="1">
    <citation type="submission" date="2011-10" db="EMBL/GenBank/DDBJ databases">
        <title>Metabolic and evolutionary patterns in the extreme acidophile Ferroplasma acidiphilum.</title>
        <authorList>
            <person name="Golyshina O.V."/>
            <person name="Kozyavkin S.A."/>
            <person name="Tatusov R.L."/>
            <person name="Slesarev A.I."/>
            <person name="Golyshin P.N."/>
        </authorList>
    </citation>
    <scope>NUCLEOTIDE SEQUENCE [LARGE SCALE GENOMIC DNA]</scope>
    <source>
        <strain evidence="2">Y</strain>
    </source>
</reference>
<dbReference type="SUPFAM" id="SSF160975">
    <property type="entry name" value="AF1531-like"/>
    <property type="match status" value="1"/>
</dbReference>
<proteinExistence type="predicted"/>
<dbReference type="GeneID" id="16025193"/>
<dbReference type="InterPro" id="IPR007003">
    <property type="entry name" value="DUF655"/>
</dbReference>
<dbReference type="RefSeq" id="WP_009887058.1">
    <property type="nucleotide sequence ID" value="NZ_CP015363.1"/>
</dbReference>
<dbReference type="AlphaFoldDB" id="A0A1V0N1F3"/>
<protein>
    <recommendedName>
        <fullName evidence="3">DUF655 domain-containing protein</fullName>
    </recommendedName>
</protein>
<accession>A0A1V0N1F3</accession>
<evidence type="ECO:0008006" key="3">
    <source>
        <dbReference type="Google" id="ProtNLM"/>
    </source>
</evidence>
<dbReference type="PANTHER" id="PTHR40734:SF1">
    <property type="entry name" value="DNA-BINDING PROTEIN"/>
    <property type="match status" value="1"/>
</dbReference>
<dbReference type="OrthoDB" id="7902at2157"/>
<organism evidence="1 2">
    <name type="scientific">Ferroplasma acidiphilum</name>
    <dbReference type="NCBI Taxonomy" id="74969"/>
    <lineage>
        <taxon>Archaea</taxon>
        <taxon>Methanobacteriati</taxon>
        <taxon>Thermoplasmatota</taxon>
        <taxon>Thermoplasmata</taxon>
        <taxon>Thermoplasmatales</taxon>
        <taxon>Ferroplasmaceae</taxon>
        <taxon>Ferroplasma</taxon>
    </lineage>
</organism>
<dbReference type="Gene3D" id="2.40.50.140">
    <property type="entry name" value="Nucleic acid-binding proteins"/>
    <property type="match status" value="1"/>
</dbReference>
<dbReference type="InterPro" id="IPR012340">
    <property type="entry name" value="NA-bd_OB-fold"/>
</dbReference>
<dbReference type="Gene3D" id="1.10.150.280">
    <property type="entry name" value="AF1531-like domain"/>
    <property type="match status" value="1"/>
</dbReference>
<dbReference type="Proteomes" id="UP000192050">
    <property type="component" value="Chromosome"/>
</dbReference>
<evidence type="ECO:0000313" key="1">
    <source>
        <dbReference type="EMBL" id="ARD83982.1"/>
    </source>
</evidence>
<dbReference type="STRING" id="74969.FAD_0047"/>
<evidence type="ECO:0000313" key="2">
    <source>
        <dbReference type="Proteomes" id="UP000192050"/>
    </source>
</evidence>
<keyword evidence="2" id="KW-1185">Reference proteome</keyword>
<name>A0A1V0N1F3_9ARCH</name>
<gene>
    <name evidence="1" type="ORF">FAD_0047</name>
</gene>
<dbReference type="PANTHER" id="PTHR40734">
    <property type="entry name" value="TRNA-SPECIFIC ADENOSINE DEAMINASE-RELATED"/>
    <property type="match status" value="1"/>
</dbReference>
<sequence>MEEYAYIIDFLPQGRADDKNFRKSPLILAIGESEFKLLEIIPKVDAVVTVGDKIYIGKSPEKRDKIISIKRRITYKDLTSAAISELPYTIENIIDDNPQRFVDFFNNAEAINTRMHTLELLPGLGNKSMWSVLDERKKGPFKSFEDISERVKSVHNPKKMVVNRIMDELQNRYEKYKLFVAK</sequence>